<keyword evidence="1" id="KW-0812">Transmembrane</keyword>
<keyword evidence="2" id="KW-1185">Reference proteome</keyword>
<proteinExistence type="predicted"/>
<organism evidence="1 2">
    <name type="scientific">Syntrophaceticus schinkii</name>
    <dbReference type="NCBI Taxonomy" id="499207"/>
    <lineage>
        <taxon>Bacteria</taxon>
        <taxon>Bacillati</taxon>
        <taxon>Bacillota</taxon>
        <taxon>Clostridia</taxon>
        <taxon>Thermoanaerobacterales</taxon>
        <taxon>Thermoanaerobacterales Family III. Incertae Sedis</taxon>
        <taxon>Syntrophaceticus</taxon>
    </lineage>
</organism>
<dbReference type="OrthoDB" id="1805637at2"/>
<gene>
    <name evidence="1" type="ORF">SSCH_1060021</name>
</gene>
<protein>
    <submittedName>
        <fullName evidence="1">Nickel transport complex protein, NikM subunit, transmembrane</fullName>
    </submittedName>
</protein>
<dbReference type="RefSeq" id="WP_044663843.1">
    <property type="nucleotide sequence ID" value="NZ_CDRZ01000009.1"/>
</dbReference>
<sequence length="247" mass="27745">MSQNQNAVWRDTPDLVAEVWLELTSNHGHEGKDFEVHLKWGHNMQTGGLVHKEGIKTWLVTPAGEAREIVLAPGGPDFYALNFLTPVDGFYHVVTINSGNYVMDQEGKYLPGTRKEHPDADQAIFYNQYAQVILPVGHGLEDVPGKANMPLEIIAHLWKQWRAGDEINLQVQFRGEPLAGATVDFVCKGPGGYQNWQEMTGANGEITLIARDPGYYLIVVRHRVPEGEEGVYDERSFTVTLWFMVTK</sequence>
<keyword evidence="1" id="KW-0472">Membrane</keyword>
<accession>A0A0B7MGX1</accession>
<reference evidence="2" key="1">
    <citation type="submission" date="2015-01" db="EMBL/GenBank/DDBJ databases">
        <authorList>
            <person name="Manzoor Shahid"/>
            <person name="Zubair Saima"/>
        </authorList>
    </citation>
    <scope>NUCLEOTIDE SEQUENCE [LARGE SCALE GENOMIC DNA]</scope>
    <source>
        <strain evidence="2">Sp3</strain>
    </source>
</reference>
<dbReference type="Proteomes" id="UP000046155">
    <property type="component" value="Unassembled WGS sequence"/>
</dbReference>
<dbReference type="Pfam" id="PF10670">
    <property type="entry name" value="DUF4198"/>
    <property type="match status" value="1"/>
</dbReference>
<name>A0A0B7MGX1_9FIRM</name>
<evidence type="ECO:0000313" key="1">
    <source>
        <dbReference type="EMBL" id="CEO87478.1"/>
    </source>
</evidence>
<dbReference type="InterPro" id="IPR019613">
    <property type="entry name" value="DUF4198"/>
</dbReference>
<dbReference type="EMBL" id="CDRZ01000009">
    <property type="protein sequence ID" value="CEO87478.1"/>
    <property type="molecule type" value="Genomic_DNA"/>
</dbReference>
<evidence type="ECO:0000313" key="2">
    <source>
        <dbReference type="Proteomes" id="UP000046155"/>
    </source>
</evidence>
<dbReference type="AlphaFoldDB" id="A0A0B7MGX1"/>